<dbReference type="AlphaFoldDB" id="A0A0V1AEV5"/>
<name>A0A0V1AEV5_9BILA</name>
<dbReference type="Proteomes" id="UP000054783">
    <property type="component" value="Unassembled WGS sequence"/>
</dbReference>
<accession>A0A0V1AEV5</accession>
<reference evidence="1 2" key="1">
    <citation type="submission" date="2015-01" db="EMBL/GenBank/DDBJ databases">
        <title>Evolution of Trichinella species and genotypes.</title>
        <authorList>
            <person name="Korhonen P.K."/>
            <person name="Edoardo P."/>
            <person name="Giuseppe L.R."/>
            <person name="Gasser R.B."/>
        </authorList>
    </citation>
    <scope>NUCLEOTIDE SEQUENCE [LARGE SCALE GENOMIC DNA]</scope>
    <source>
        <strain evidence="1">ISS2496</strain>
    </source>
</reference>
<sequence>MRSLFVYPLVARQEFEKLFGTLNILVENCKILTNKQNKPRHIRLNCDDSFWNLEHVAQISIGQIMDHQVGQQSADVVHHHVQASGDVAGFGIVAKFDKQNSSTDLRFVFRLFLPIQITNTLCQGWRQAGSTAEVGFTIGGGDVSVFSNQPNHTVSNAFTDNRNVGFEISTLQFRFGWMENETIAETDTDRQYTISHRHGAVSFGKCRDRARVGTDHKTPTICRHFHQPAQPYWIQVDN</sequence>
<dbReference type="EMBL" id="JYDQ01000007">
    <property type="protein sequence ID" value="KRY22771.1"/>
    <property type="molecule type" value="Genomic_DNA"/>
</dbReference>
<evidence type="ECO:0000313" key="2">
    <source>
        <dbReference type="Proteomes" id="UP000054783"/>
    </source>
</evidence>
<comment type="caution">
    <text evidence="1">The sequence shown here is derived from an EMBL/GenBank/DDBJ whole genome shotgun (WGS) entry which is preliminary data.</text>
</comment>
<protein>
    <submittedName>
        <fullName evidence="1">Uncharacterized protein</fullName>
    </submittedName>
</protein>
<dbReference type="OrthoDB" id="5912035at2759"/>
<organism evidence="1 2">
    <name type="scientific">Trichinella patagoniensis</name>
    <dbReference type="NCBI Taxonomy" id="990121"/>
    <lineage>
        <taxon>Eukaryota</taxon>
        <taxon>Metazoa</taxon>
        <taxon>Ecdysozoa</taxon>
        <taxon>Nematoda</taxon>
        <taxon>Enoplea</taxon>
        <taxon>Dorylaimia</taxon>
        <taxon>Trichinellida</taxon>
        <taxon>Trichinellidae</taxon>
        <taxon>Trichinella</taxon>
    </lineage>
</organism>
<gene>
    <name evidence="1" type="ORF">T12_10541</name>
</gene>
<evidence type="ECO:0000313" key="1">
    <source>
        <dbReference type="EMBL" id="KRY22771.1"/>
    </source>
</evidence>
<proteinExistence type="predicted"/>
<keyword evidence="2" id="KW-1185">Reference proteome</keyword>